<feature type="compositionally biased region" description="Basic residues" evidence="1">
    <location>
        <begin position="138"/>
        <end position="148"/>
    </location>
</feature>
<gene>
    <name evidence="2" type="ORF">PVAP13_1KG081877</name>
</gene>
<evidence type="ECO:0000256" key="1">
    <source>
        <dbReference type="SAM" id="MobiDB-lite"/>
    </source>
</evidence>
<dbReference type="AlphaFoldDB" id="A0A8T0X4D2"/>
<sequence>MRVRRRPADPLAGGSLIASASPGLAVPAPQHSAPESGRPLAGPPLPPPRSAVPAALLKGHAGTRELTRDRSCSGTRAWRGCARRHGAVWRSWAARVHGGRGAPCGRSSGRGAGAASRFTSKRPAVTGGSCYVPSLRRPGVRRTLRGRR</sequence>
<feature type="region of interest" description="Disordered" evidence="1">
    <location>
        <begin position="98"/>
        <end position="148"/>
    </location>
</feature>
<dbReference type="EMBL" id="CM029037">
    <property type="protein sequence ID" value="KAG2656422.1"/>
    <property type="molecule type" value="Genomic_DNA"/>
</dbReference>
<feature type="region of interest" description="Disordered" evidence="1">
    <location>
        <begin position="1"/>
        <end position="53"/>
    </location>
</feature>
<evidence type="ECO:0000313" key="3">
    <source>
        <dbReference type="Proteomes" id="UP000823388"/>
    </source>
</evidence>
<comment type="caution">
    <text evidence="2">The sequence shown here is derived from an EMBL/GenBank/DDBJ whole genome shotgun (WGS) entry which is preliminary data.</text>
</comment>
<protein>
    <submittedName>
        <fullName evidence="2">Uncharacterized protein</fullName>
    </submittedName>
</protein>
<proteinExistence type="predicted"/>
<organism evidence="2 3">
    <name type="scientific">Panicum virgatum</name>
    <name type="common">Blackwell switchgrass</name>
    <dbReference type="NCBI Taxonomy" id="38727"/>
    <lineage>
        <taxon>Eukaryota</taxon>
        <taxon>Viridiplantae</taxon>
        <taxon>Streptophyta</taxon>
        <taxon>Embryophyta</taxon>
        <taxon>Tracheophyta</taxon>
        <taxon>Spermatophyta</taxon>
        <taxon>Magnoliopsida</taxon>
        <taxon>Liliopsida</taxon>
        <taxon>Poales</taxon>
        <taxon>Poaceae</taxon>
        <taxon>PACMAD clade</taxon>
        <taxon>Panicoideae</taxon>
        <taxon>Panicodae</taxon>
        <taxon>Paniceae</taxon>
        <taxon>Panicinae</taxon>
        <taxon>Panicum</taxon>
        <taxon>Panicum sect. Hiantes</taxon>
    </lineage>
</organism>
<name>A0A8T0X4D2_PANVG</name>
<dbReference type="Proteomes" id="UP000823388">
    <property type="component" value="Chromosome 1K"/>
</dbReference>
<reference evidence="2" key="1">
    <citation type="submission" date="2020-05" db="EMBL/GenBank/DDBJ databases">
        <title>WGS assembly of Panicum virgatum.</title>
        <authorList>
            <person name="Lovell J.T."/>
            <person name="Jenkins J."/>
            <person name="Shu S."/>
            <person name="Juenger T.E."/>
            <person name="Schmutz J."/>
        </authorList>
    </citation>
    <scope>NUCLEOTIDE SEQUENCE</scope>
    <source>
        <strain evidence="2">AP13</strain>
    </source>
</reference>
<keyword evidence="3" id="KW-1185">Reference proteome</keyword>
<feature type="compositionally biased region" description="Low complexity" evidence="1">
    <location>
        <begin position="103"/>
        <end position="117"/>
    </location>
</feature>
<feature type="compositionally biased region" description="Pro residues" evidence="1">
    <location>
        <begin position="41"/>
        <end position="50"/>
    </location>
</feature>
<accession>A0A8T0X4D2</accession>
<evidence type="ECO:0000313" key="2">
    <source>
        <dbReference type="EMBL" id="KAG2656422.1"/>
    </source>
</evidence>